<dbReference type="SMART" id="SM00850">
    <property type="entry name" value="LytTR"/>
    <property type="match status" value="1"/>
</dbReference>
<dbReference type="SUPFAM" id="SSF52172">
    <property type="entry name" value="CheY-like"/>
    <property type="match status" value="1"/>
</dbReference>
<protein>
    <submittedName>
        <fullName evidence="4">Response regulator transcription factor</fullName>
    </submittedName>
</protein>
<dbReference type="SMART" id="SM00448">
    <property type="entry name" value="REC"/>
    <property type="match status" value="1"/>
</dbReference>
<feature type="domain" description="HTH LytTR-type" evidence="3">
    <location>
        <begin position="133"/>
        <end position="232"/>
    </location>
</feature>
<sequence length="232" mass="27006">MALKCVAIDDEPLALELVKNYVAWFPALQLVNTFEDAVSGAEYLRNNPIDLLFVDINMPDITGIDLVRSLAVKPMVIFTTAYKNFAFEGFELEAIDYLLKPIDVKRFGKAVEKAVEYYKYKNTFTKEGEDESLYVYSEYRMVKIDLKEIEYIESMEDYIKIHVHNAKTILTLMPLKKVLEKLPEDKFQRIHRSYIVPVKKIISIQGRKVKLADIELPISDSYADFARRWVKM</sequence>
<dbReference type="PANTHER" id="PTHR37299:SF1">
    <property type="entry name" value="STAGE 0 SPORULATION PROTEIN A HOMOLOG"/>
    <property type="match status" value="1"/>
</dbReference>
<evidence type="ECO:0000256" key="1">
    <source>
        <dbReference type="PROSITE-ProRule" id="PRU00169"/>
    </source>
</evidence>
<comment type="caution">
    <text evidence="4">The sequence shown here is derived from an EMBL/GenBank/DDBJ whole genome shotgun (WGS) entry which is preliminary data.</text>
</comment>
<dbReference type="Gene3D" id="3.40.50.2300">
    <property type="match status" value="1"/>
</dbReference>
<reference evidence="4 5" key="1">
    <citation type="submission" date="2020-09" db="EMBL/GenBank/DDBJ databases">
        <title>Novel species of Mucilaginibacter isolated from a glacier on the Tibetan Plateau.</title>
        <authorList>
            <person name="Liu Q."/>
            <person name="Xin Y.-H."/>
        </authorList>
    </citation>
    <scope>NUCLEOTIDE SEQUENCE [LARGE SCALE GENOMIC DNA]</scope>
    <source>
        <strain evidence="4 5">CGMCC 1.13878</strain>
    </source>
</reference>
<dbReference type="InterPro" id="IPR007492">
    <property type="entry name" value="LytTR_DNA-bd_dom"/>
</dbReference>
<gene>
    <name evidence="4" type="ORF">IDJ75_17695</name>
</gene>
<dbReference type="RefSeq" id="WP_191176969.1">
    <property type="nucleotide sequence ID" value="NZ_JACWMW010000004.1"/>
</dbReference>
<evidence type="ECO:0000313" key="5">
    <source>
        <dbReference type="Proteomes" id="UP000618754"/>
    </source>
</evidence>
<dbReference type="PROSITE" id="PS50110">
    <property type="entry name" value="RESPONSE_REGULATORY"/>
    <property type="match status" value="1"/>
</dbReference>
<evidence type="ECO:0000259" key="2">
    <source>
        <dbReference type="PROSITE" id="PS50110"/>
    </source>
</evidence>
<dbReference type="EMBL" id="JACWMW010000004">
    <property type="protein sequence ID" value="MBD1387125.1"/>
    <property type="molecule type" value="Genomic_DNA"/>
</dbReference>
<name>A0ABR7XAI4_9SPHI</name>
<feature type="domain" description="Response regulatory" evidence="2">
    <location>
        <begin position="4"/>
        <end position="115"/>
    </location>
</feature>
<accession>A0ABR7XAI4</accession>
<dbReference type="Proteomes" id="UP000618754">
    <property type="component" value="Unassembled WGS sequence"/>
</dbReference>
<dbReference type="InterPro" id="IPR001789">
    <property type="entry name" value="Sig_transdc_resp-reg_receiver"/>
</dbReference>
<dbReference type="Gene3D" id="2.40.50.1020">
    <property type="entry name" value="LytTr DNA-binding domain"/>
    <property type="match status" value="1"/>
</dbReference>
<organism evidence="4 5">
    <name type="scientific">Mucilaginibacter rigui</name>
    <dbReference type="NCBI Taxonomy" id="534635"/>
    <lineage>
        <taxon>Bacteria</taxon>
        <taxon>Pseudomonadati</taxon>
        <taxon>Bacteroidota</taxon>
        <taxon>Sphingobacteriia</taxon>
        <taxon>Sphingobacteriales</taxon>
        <taxon>Sphingobacteriaceae</taxon>
        <taxon>Mucilaginibacter</taxon>
    </lineage>
</organism>
<dbReference type="Pfam" id="PF04397">
    <property type="entry name" value="LytTR"/>
    <property type="match status" value="1"/>
</dbReference>
<evidence type="ECO:0000313" key="4">
    <source>
        <dbReference type="EMBL" id="MBD1387125.1"/>
    </source>
</evidence>
<keyword evidence="5" id="KW-1185">Reference proteome</keyword>
<dbReference type="PANTHER" id="PTHR37299">
    <property type="entry name" value="TRANSCRIPTIONAL REGULATOR-RELATED"/>
    <property type="match status" value="1"/>
</dbReference>
<dbReference type="Pfam" id="PF00072">
    <property type="entry name" value="Response_reg"/>
    <property type="match status" value="1"/>
</dbReference>
<keyword evidence="1" id="KW-0597">Phosphoprotein</keyword>
<dbReference type="InterPro" id="IPR046947">
    <property type="entry name" value="LytR-like"/>
</dbReference>
<dbReference type="InterPro" id="IPR011006">
    <property type="entry name" value="CheY-like_superfamily"/>
</dbReference>
<feature type="modified residue" description="4-aspartylphosphate" evidence="1">
    <location>
        <position position="55"/>
    </location>
</feature>
<proteinExistence type="predicted"/>
<evidence type="ECO:0000259" key="3">
    <source>
        <dbReference type="PROSITE" id="PS50930"/>
    </source>
</evidence>
<dbReference type="PROSITE" id="PS50930">
    <property type="entry name" value="HTH_LYTTR"/>
    <property type="match status" value="1"/>
</dbReference>